<reference evidence="2 3" key="1">
    <citation type="submission" date="2013-08" db="EMBL/GenBank/DDBJ databases">
        <authorList>
            <person name="Huang J."/>
            <person name="Wang G."/>
        </authorList>
    </citation>
    <scope>NUCLEOTIDE SEQUENCE [LARGE SCALE GENOMIC DNA]</scope>
    <source>
        <strain evidence="2 3">JSM 076056</strain>
    </source>
</reference>
<evidence type="ECO:0000313" key="3">
    <source>
        <dbReference type="Proteomes" id="UP000030528"/>
    </source>
</evidence>
<evidence type="ECO:0000313" key="2">
    <source>
        <dbReference type="EMBL" id="KGX93435.1"/>
    </source>
</evidence>
<evidence type="ECO:0008006" key="4">
    <source>
        <dbReference type="Google" id="ProtNLM"/>
    </source>
</evidence>
<dbReference type="EMBL" id="AVPE01000002">
    <property type="protein sequence ID" value="KGX93435.1"/>
    <property type="molecule type" value="Genomic_DNA"/>
</dbReference>
<gene>
    <name evidence="2" type="ORF">N781_10305</name>
</gene>
<comment type="caution">
    <text evidence="2">The sequence shown here is derived from an EMBL/GenBank/DDBJ whole genome shotgun (WGS) entry which is preliminary data.</text>
</comment>
<name>A0A0A5GQI9_9BACI</name>
<keyword evidence="1" id="KW-0812">Transmembrane</keyword>
<sequence>MKNIIIPVIIATFILTLSLPSKGSAYSYGDPGEEKIAEAYKELEQYVKNDEWSKAEQLMESNREDFELYFTQTLPLVDEGLEERDEEKLLGAYRTALRLNIDRRLHFAKDNFDDYSQAKLLLAKARGTFNVLEPYVLEQSDQQTVDQVYTDFDEALASLGNPGLFGVGNEESDQDTFNEKVTSINDTLSNYFTLPEGSSNDGELTEENLNLEEANEGNSAIWKWIAIGLGVIMAVLIAFNQVRKRKKD</sequence>
<dbReference type="OrthoDB" id="2111742at2"/>
<dbReference type="Proteomes" id="UP000030528">
    <property type="component" value="Unassembled WGS sequence"/>
</dbReference>
<keyword evidence="1" id="KW-1133">Transmembrane helix</keyword>
<keyword evidence="1" id="KW-0472">Membrane</keyword>
<dbReference type="AlphaFoldDB" id="A0A0A5GQI9"/>
<keyword evidence="3" id="KW-1185">Reference proteome</keyword>
<protein>
    <recommendedName>
        <fullName evidence="4">Sporulation protein</fullName>
    </recommendedName>
</protein>
<dbReference type="RefSeq" id="WP_026802002.1">
    <property type="nucleotide sequence ID" value="NZ_AVPE01000002.1"/>
</dbReference>
<proteinExistence type="predicted"/>
<dbReference type="eggNOG" id="COG0497">
    <property type="taxonomic scope" value="Bacteria"/>
</dbReference>
<organism evidence="2 3">
    <name type="scientific">Pontibacillus halophilus JSM 076056 = DSM 19796</name>
    <dbReference type="NCBI Taxonomy" id="1385510"/>
    <lineage>
        <taxon>Bacteria</taxon>
        <taxon>Bacillati</taxon>
        <taxon>Bacillota</taxon>
        <taxon>Bacilli</taxon>
        <taxon>Bacillales</taxon>
        <taxon>Bacillaceae</taxon>
        <taxon>Pontibacillus</taxon>
    </lineage>
</organism>
<dbReference type="STRING" id="1385510.GCA_000425205_00971"/>
<evidence type="ECO:0000256" key="1">
    <source>
        <dbReference type="SAM" id="Phobius"/>
    </source>
</evidence>
<accession>A0A0A5GQI9</accession>
<feature type="transmembrane region" description="Helical" evidence="1">
    <location>
        <begin position="221"/>
        <end position="239"/>
    </location>
</feature>